<accession>A0ABT8ABX5</accession>
<evidence type="ECO:0000259" key="2">
    <source>
        <dbReference type="Pfam" id="PF01323"/>
    </source>
</evidence>
<dbReference type="Proteomes" id="UP001529369">
    <property type="component" value="Unassembled WGS sequence"/>
</dbReference>
<evidence type="ECO:0000313" key="4">
    <source>
        <dbReference type="Proteomes" id="UP001529369"/>
    </source>
</evidence>
<evidence type="ECO:0000256" key="1">
    <source>
        <dbReference type="SAM" id="MobiDB-lite"/>
    </source>
</evidence>
<dbReference type="CDD" id="cd03024">
    <property type="entry name" value="DsbA_FrnE"/>
    <property type="match status" value="1"/>
</dbReference>
<gene>
    <name evidence="3" type="ORF">QWZ14_22630</name>
</gene>
<dbReference type="PANTHER" id="PTHR13887:SF41">
    <property type="entry name" value="THIOREDOXIN SUPERFAMILY PROTEIN"/>
    <property type="match status" value="1"/>
</dbReference>
<organism evidence="3 4">
    <name type="scientific">Paeniroseomonas aquatica</name>
    <dbReference type="NCBI Taxonomy" id="373043"/>
    <lineage>
        <taxon>Bacteria</taxon>
        <taxon>Pseudomonadati</taxon>
        <taxon>Pseudomonadota</taxon>
        <taxon>Alphaproteobacteria</taxon>
        <taxon>Acetobacterales</taxon>
        <taxon>Acetobacteraceae</taxon>
        <taxon>Paeniroseomonas</taxon>
    </lineage>
</organism>
<dbReference type="Pfam" id="PF01323">
    <property type="entry name" value="DSBA"/>
    <property type="match status" value="1"/>
</dbReference>
<keyword evidence="4" id="KW-1185">Reference proteome</keyword>
<evidence type="ECO:0000313" key="3">
    <source>
        <dbReference type="EMBL" id="MDN3567185.1"/>
    </source>
</evidence>
<name>A0ABT8ABX5_9PROT</name>
<protein>
    <submittedName>
        <fullName evidence="3">DsbA family oxidoreductase</fullName>
    </submittedName>
</protein>
<dbReference type="InterPro" id="IPR036249">
    <property type="entry name" value="Thioredoxin-like_sf"/>
</dbReference>
<feature type="domain" description="DSBA-like thioredoxin" evidence="2">
    <location>
        <begin position="36"/>
        <end position="237"/>
    </location>
</feature>
<dbReference type="SUPFAM" id="SSF52833">
    <property type="entry name" value="Thioredoxin-like"/>
    <property type="match status" value="1"/>
</dbReference>
<dbReference type="EMBL" id="JAUFPN010000187">
    <property type="protein sequence ID" value="MDN3567185.1"/>
    <property type="molecule type" value="Genomic_DNA"/>
</dbReference>
<sequence length="251" mass="27009">MDHETHACGPDGCDVPATQPGTRPGTLPLAAAPSRIDIVSDAICPWCWVGKRNLEAALALLEGEQFEIYWRPFQLNPDMPAEGVERAAYRAAKFGSETRGRELDAQVAASGRAAGLEFRHELMLRTPNTIDAHRLIRLAGGMGGSLQNDLMEAVFRGYFQEGRDIGSHVVLAEIAAQLGLDAGEIRAYLAGDEGAEEVRAEDAAFRRGGLSGVPTFALEGHVLFSGAMPPENMAEAFRRGLAILRERAKAA</sequence>
<dbReference type="RefSeq" id="WP_290319201.1">
    <property type="nucleotide sequence ID" value="NZ_JAUFPN010000187.1"/>
</dbReference>
<reference evidence="4" key="1">
    <citation type="journal article" date="2019" name="Int. J. Syst. Evol. Microbiol.">
        <title>The Global Catalogue of Microorganisms (GCM) 10K type strain sequencing project: providing services to taxonomists for standard genome sequencing and annotation.</title>
        <authorList>
            <consortium name="The Broad Institute Genomics Platform"/>
            <consortium name="The Broad Institute Genome Sequencing Center for Infectious Disease"/>
            <person name="Wu L."/>
            <person name="Ma J."/>
        </authorList>
    </citation>
    <scope>NUCLEOTIDE SEQUENCE [LARGE SCALE GENOMIC DNA]</scope>
    <source>
        <strain evidence="4">CECT 7131</strain>
    </source>
</reference>
<dbReference type="PANTHER" id="PTHR13887">
    <property type="entry name" value="GLUTATHIONE S-TRANSFERASE KAPPA"/>
    <property type="match status" value="1"/>
</dbReference>
<proteinExistence type="predicted"/>
<dbReference type="Gene3D" id="3.40.30.10">
    <property type="entry name" value="Glutaredoxin"/>
    <property type="match status" value="1"/>
</dbReference>
<comment type="caution">
    <text evidence="3">The sequence shown here is derived from an EMBL/GenBank/DDBJ whole genome shotgun (WGS) entry which is preliminary data.</text>
</comment>
<dbReference type="InterPro" id="IPR001853">
    <property type="entry name" value="DSBA-like_thioredoxin_dom"/>
</dbReference>
<feature type="region of interest" description="Disordered" evidence="1">
    <location>
        <begin position="1"/>
        <end position="25"/>
    </location>
</feature>